<dbReference type="Gene3D" id="3.20.20.70">
    <property type="entry name" value="Aldolase class I"/>
    <property type="match status" value="1"/>
</dbReference>
<reference evidence="2" key="1">
    <citation type="journal article" date="2020" name="Cell">
        <title>Large-Scale Comparative Analyses of Tick Genomes Elucidate Their Genetic Diversity and Vector Capacities.</title>
        <authorList>
            <consortium name="Tick Genome and Microbiome Consortium (TIGMIC)"/>
            <person name="Jia N."/>
            <person name="Wang J."/>
            <person name="Shi W."/>
            <person name="Du L."/>
            <person name="Sun Y."/>
            <person name="Zhan W."/>
            <person name="Jiang J.F."/>
            <person name="Wang Q."/>
            <person name="Zhang B."/>
            <person name="Ji P."/>
            <person name="Bell-Sakyi L."/>
            <person name="Cui X.M."/>
            <person name="Yuan T.T."/>
            <person name="Jiang B.G."/>
            <person name="Yang W.F."/>
            <person name="Lam T.T."/>
            <person name="Chang Q.C."/>
            <person name="Ding S.J."/>
            <person name="Wang X.J."/>
            <person name="Zhu J.G."/>
            <person name="Ruan X.D."/>
            <person name="Zhao L."/>
            <person name="Wei J.T."/>
            <person name="Ye R.Z."/>
            <person name="Que T.C."/>
            <person name="Du C.H."/>
            <person name="Zhou Y.H."/>
            <person name="Cheng J.X."/>
            <person name="Dai P.F."/>
            <person name="Guo W.B."/>
            <person name="Han X.H."/>
            <person name="Huang E.J."/>
            <person name="Li L.F."/>
            <person name="Wei W."/>
            <person name="Gao Y.C."/>
            <person name="Liu J.Z."/>
            <person name="Shao H.Z."/>
            <person name="Wang X."/>
            <person name="Wang C.C."/>
            <person name="Yang T.C."/>
            <person name="Huo Q.B."/>
            <person name="Li W."/>
            <person name="Chen H.Y."/>
            <person name="Chen S.E."/>
            <person name="Zhou L.G."/>
            <person name="Ni X.B."/>
            <person name="Tian J.H."/>
            <person name="Sheng Y."/>
            <person name="Liu T."/>
            <person name="Pan Y.S."/>
            <person name="Xia L.Y."/>
            <person name="Li J."/>
            <person name="Zhao F."/>
            <person name="Cao W.C."/>
        </authorList>
    </citation>
    <scope>NUCLEOTIDE SEQUENCE</scope>
    <source>
        <strain evidence="2">Rsan-2018</strain>
    </source>
</reference>
<organism evidence="2 3">
    <name type="scientific">Rhipicephalus sanguineus</name>
    <name type="common">Brown dog tick</name>
    <name type="synonym">Ixodes sanguineus</name>
    <dbReference type="NCBI Taxonomy" id="34632"/>
    <lineage>
        <taxon>Eukaryota</taxon>
        <taxon>Metazoa</taxon>
        <taxon>Ecdysozoa</taxon>
        <taxon>Arthropoda</taxon>
        <taxon>Chelicerata</taxon>
        <taxon>Arachnida</taxon>
        <taxon>Acari</taxon>
        <taxon>Parasitiformes</taxon>
        <taxon>Ixodida</taxon>
        <taxon>Ixodoidea</taxon>
        <taxon>Ixodidae</taxon>
        <taxon>Rhipicephalinae</taxon>
        <taxon>Rhipicephalus</taxon>
        <taxon>Rhipicephalus</taxon>
    </lineage>
</organism>
<comment type="caution">
    <text evidence="2">The sequence shown here is derived from an EMBL/GenBank/DDBJ whole genome shotgun (WGS) entry which is preliminary data.</text>
</comment>
<feature type="compositionally biased region" description="Polar residues" evidence="1">
    <location>
        <begin position="106"/>
        <end position="115"/>
    </location>
</feature>
<evidence type="ECO:0000313" key="2">
    <source>
        <dbReference type="EMBL" id="KAH7955900.1"/>
    </source>
</evidence>
<dbReference type="AlphaFoldDB" id="A0A9D4PU61"/>
<dbReference type="InterPro" id="IPR013785">
    <property type="entry name" value="Aldolase_TIM"/>
</dbReference>
<name>A0A9D4PU61_RHISA</name>
<accession>A0A9D4PU61</accession>
<reference evidence="2" key="2">
    <citation type="submission" date="2021-09" db="EMBL/GenBank/DDBJ databases">
        <authorList>
            <person name="Jia N."/>
            <person name="Wang J."/>
            <person name="Shi W."/>
            <person name="Du L."/>
            <person name="Sun Y."/>
            <person name="Zhan W."/>
            <person name="Jiang J."/>
            <person name="Wang Q."/>
            <person name="Zhang B."/>
            <person name="Ji P."/>
            <person name="Sakyi L.B."/>
            <person name="Cui X."/>
            <person name="Yuan T."/>
            <person name="Jiang B."/>
            <person name="Yang W."/>
            <person name="Lam T.T.-Y."/>
            <person name="Chang Q."/>
            <person name="Ding S."/>
            <person name="Wang X."/>
            <person name="Zhu J."/>
            <person name="Ruan X."/>
            <person name="Zhao L."/>
            <person name="Wei J."/>
            <person name="Que T."/>
            <person name="Du C."/>
            <person name="Cheng J."/>
            <person name="Dai P."/>
            <person name="Han X."/>
            <person name="Huang E."/>
            <person name="Gao Y."/>
            <person name="Liu J."/>
            <person name="Shao H."/>
            <person name="Ye R."/>
            <person name="Li L."/>
            <person name="Wei W."/>
            <person name="Wang X."/>
            <person name="Wang C."/>
            <person name="Huo Q."/>
            <person name="Li W."/>
            <person name="Guo W."/>
            <person name="Chen H."/>
            <person name="Chen S."/>
            <person name="Zhou L."/>
            <person name="Zhou L."/>
            <person name="Ni X."/>
            <person name="Tian J."/>
            <person name="Zhou Y."/>
            <person name="Sheng Y."/>
            <person name="Liu T."/>
            <person name="Pan Y."/>
            <person name="Xia L."/>
            <person name="Li J."/>
            <person name="Zhao F."/>
            <person name="Cao W."/>
        </authorList>
    </citation>
    <scope>NUCLEOTIDE SEQUENCE</scope>
    <source>
        <strain evidence="2">Rsan-2018</strain>
        <tissue evidence="2">Larvae</tissue>
    </source>
</reference>
<feature type="region of interest" description="Disordered" evidence="1">
    <location>
        <begin position="21"/>
        <end position="44"/>
    </location>
</feature>
<feature type="region of interest" description="Disordered" evidence="1">
    <location>
        <begin position="70"/>
        <end position="115"/>
    </location>
</feature>
<feature type="compositionally biased region" description="Basic and acidic residues" evidence="1">
    <location>
        <begin position="26"/>
        <end position="44"/>
    </location>
</feature>
<dbReference type="EMBL" id="JABSTV010001250">
    <property type="protein sequence ID" value="KAH7955900.1"/>
    <property type="molecule type" value="Genomic_DNA"/>
</dbReference>
<sequence length="115" mass="12706">MGIVVLQIAAEWAPLFESAPLSRRPNIRERSQTTADVADKTRSDNDDDVVVTLADVERLGTARMSTSARGYYQSGADQQQTLGENTSAYRRSVASKGPSSRPFHSRYSTRSLNVR</sequence>
<gene>
    <name evidence="2" type="ORF">HPB52_004874</name>
</gene>
<proteinExistence type="predicted"/>
<dbReference type="VEuPathDB" id="VectorBase:RSAN_056649"/>
<evidence type="ECO:0000256" key="1">
    <source>
        <dbReference type="SAM" id="MobiDB-lite"/>
    </source>
</evidence>
<evidence type="ECO:0000313" key="3">
    <source>
        <dbReference type="Proteomes" id="UP000821837"/>
    </source>
</evidence>
<keyword evidence="3" id="KW-1185">Reference proteome</keyword>
<dbReference type="Proteomes" id="UP000821837">
    <property type="component" value="Unassembled WGS sequence"/>
</dbReference>
<protein>
    <submittedName>
        <fullName evidence="2">Uncharacterized protein</fullName>
    </submittedName>
</protein>
<feature type="compositionally biased region" description="Polar residues" evidence="1">
    <location>
        <begin position="75"/>
        <end position="89"/>
    </location>
</feature>